<dbReference type="Gene3D" id="1.20.1560.10">
    <property type="entry name" value="ABC transporter type 1, transmembrane domain"/>
    <property type="match status" value="1"/>
</dbReference>
<dbReference type="EMBL" id="MRZV01001613">
    <property type="protein sequence ID" value="PIK36814.1"/>
    <property type="molecule type" value="Genomic_DNA"/>
</dbReference>
<keyword evidence="1" id="KW-0812">Transmembrane</keyword>
<evidence type="ECO:0000256" key="3">
    <source>
        <dbReference type="ARBA" id="ARBA00023136"/>
    </source>
</evidence>
<keyword evidence="5" id="KW-1185">Reference proteome</keyword>
<name>A0A2G8JM29_STIJA</name>
<evidence type="ECO:0000256" key="1">
    <source>
        <dbReference type="ARBA" id="ARBA00022692"/>
    </source>
</evidence>
<organism evidence="4 5">
    <name type="scientific">Stichopus japonicus</name>
    <name type="common">Sea cucumber</name>
    <dbReference type="NCBI Taxonomy" id="307972"/>
    <lineage>
        <taxon>Eukaryota</taxon>
        <taxon>Metazoa</taxon>
        <taxon>Echinodermata</taxon>
        <taxon>Eleutherozoa</taxon>
        <taxon>Echinozoa</taxon>
        <taxon>Holothuroidea</taxon>
        <taxon>Aspidochirotacea</taxon>
        <taxon>Aspidochirotida</taxon>
        <taxon>Stichopodidae</taxon>
        <taxon>Apostichopus</taxon>
    </lineage>
</organism>
<accession>A0A2G8JM29</accession>
<proteinExistence type="predicted"/>
<gene>
    <name evidence="4" type="ORF">BSL78_26360</name>
</gene>
<comment type="caution">
    <text evidence="4">The sequence shown here is derived from an EMBL/GenBank/DDBJ whole genome shotgun (WGS) entry which is preliminary data.</text>
</comment>
<dbReference type="Proteomes" id="UP000230750">
    <property type="component" value="Unassembled WGS sequence"/>
</dbReference>
<evidence type="ECO:0000256" key="2">
    <source>
        <dbReference type="ARBA" id="ARBA00022989"/>
    </source>
</evidence>
<dbReference type="GO" id="GO:0016020">
    <property type="term" value="C:membrane"/>
    <property type="evidence" value="ECO:0007669"/>
    <property type="project" value="InterPro"/>
</dbReference>
<dbReference type="GO" id="GO:0005524">
    <property type="term" value="F:ATP binding"/>
    <property type="evidence" value="ECO:0007669"/>
    <property type="project" value="InterPro"/>
</dbReference>
<sequence>MQSFSISLTPITPNIATVFTILVHLAFGNELTATKAFTLVATLNTLRAVMGATPWSIRAIAESQVALRRLKSILVMEDMSPLDKLPDNDRFAVLIKGGTFAWDKLEKENDQDVVDERDQVKLRDMNSDKKKVIVSSSQQLWSASTTKKSTIPSIRHQQEKTHTTKSLLLPSSLVST</sequence>
<keyword evidence="3" id="KW-0472">Membrane</keyword>
<evidence type="ECO:0000313" key="5">
    <source>
        <dbReference type="Proteomes" id="UP000230750"/>
    </source>
</evidence>
<keyword evidence="2" id="KW-1133">Transmembrane helix</keyword>
<dbReference type="AlphaFoldDB" id="A0A2G8JM29"/>
<protein>
    <submittedName>
        <fullName evidence="4">Putative multidrug resistance-associated protein 5</fullName>
    </submittedName>
</protein>
<evidence type="ECO:0000313" key="4">
    <source>
        <dbReference type="EMBL" id="PIK36814.1"/>
    </source>
</evidence>
<dbReference type="InterPro" id="IPR036640">
    <property type="entry name" value="ABC1_TM_sf"/>
</dbReference>
<reference evidence="4 5" key="1">
    <citation type="journal article" date="2017" name="PLoS Biol.">
        <title>The sea cucumber genome provides insights into morphological evolution and visceral regeneration.</title>
        <authorList>
            <person name="Zhang X."/>
            <person name="Sun L."/>
            <person name="Yuan J."/>
            <person name="Sun Y."/>
            <person name="Gao Y."/>
            <person name="Zhang L."/>
            <person name="Li S."/>
            <person name="Dai H."/>
            <person name="Hamel J.F."/>
            <person name="Liu C."/>
            <person name="Yu Y."/>
            <person name="Liu S."/>
            <person name="Lin W."/>
            <person name="Guo K."/>
            <person name="Jin S."/>
            <person name="Xu P."/>
            <person name="Storey K.B."/>
            <person name="Huan P."/>
            <person name="Zhang T."/>
            <person name="Zhou Y."/>
            <person name="Zhang J."/>
            <person name="Lin C."/>
            <person name="Li X."/>
            <person name="Xing L."/>
            <person name="Huo D."/>
            <person name="Sun M."/>
            <person name="Wang L."/>
            <person name="Mercier A."/>
            <person name="Li F."/>
            <person name="Yang H."/>
            <person name="Xiang J."/>
        </authorList>
    </citation>
    <scope>NUCLEOTIDE SEQUENCE [LARGE SCALE GENOMIC DNA]</scope>
    <source>
        <strain evidence="4">Shaxun</strain>
        <tissue evidence="4">Muscle</tissue>
    </source>
</reference>
<dbReference type="STRING" id="307972.A0A2G8JM29"/>